<dbReference type="InterPro" id="IPR000835">
    <property type="entry name" value="HTH_MarR-typ"/>
</dbReference>
<dbReference type="PROSITE" id="PS50995">
    <property type="entry name" value="HTH_MARR_2"/>
    <property type="match status" value="1"/>
</dbReference>
<dbReference type="Pfam" id="PF12802">
    <property type="entry name" value="MarR_2"/>
    <property type="match status" value="1"/>
</dbReference>
<accession>A0A0C1MAD9</accession>
<dbReference type="InterPro" id="IPR036390">
    <property type="entry name" value="WH_DNA-bd_sf"/>
</dbReference>
<proteinExistence type="predicted"/>
<sequence>MSGQEQIQQIMQLYGAITRCYNHPLDNLTVNLPQCQLLGYVASDHLSVAQVAKRLGFSATRTSNLVVDLCRQGYLKQQLAPDDRRRRYLELTTTGRTLLATIEQQLPSALSVLLTDLQRTTH</sequence>
<dbReference type="Proteomes" id="UP000676478">
    <property type="component" value="Unassembled WGS sequence"/>
</dbReference>
<dbReference type="InterPro" id="IPR039422">
    <property type="entry name" value="MarR/SlyA-like"/>
</dbReference>
<reference evidence="1" key="1">
    <citation type="submission" date="2020-12" db="EMBL/GenBank/DDBJ databases">
        <authorList>
            <person name="Mcmullen J.G."/>
        </authorList>
    </citation>
    <scope>NUCLEOTIDE SEQUENCE</scope>
    <source>
        <strain evidence="1">Dm-2019-70</strain>
    </source>
</reference>
<dbReference type="PANTHER" id="PTHR33164">
    <property type="entry name" value="TRANSCRIPTIONAL REGULATOR, MARR FAMILY"/>
    <property type="match status" value="1"/>
</dbReference>
<dbReference type="RefSeq" id="WP_021742184.1">
    <property type="nucleotide sequence ID" value="NZ_CAKMAE010000002.1"/>
</dbReference>
<dbReference type="SUPFAM" id="SSF46785">
    <property type="entry name" value="Winged helix' DNA-binding domain"/>
    <property type="match status" value="1"/>
</dbReference>
<name>A0A0C1MAD9_LEVBR</name>
<comment type="caution">
    <text evidence="1">The sequence shown here is derived from an EMBL/GenBank/DDBJ whole genome shotgun (WGS) entry which is preliminary data.</text>
</comment>
<protein>
    <submittedName>
        <fullName evidence="1">Winged helix-turn-helix transcriptional regulator</fullName>
    </submittedName>
</protein>
<dbReference type="Gene3D" id="1.10.10.10">
    <property type="entry name" value="Winged helix-like DNA-binding domain superfamily/Winged helix DNA-binding domain"/>
    <property type="match status" value="1"/>
</dbReference>
<dbReference type="InterPro" id="IPR036388">
    <property type="entry name" value="WH-like_DNA-bd_sf"/>
</dbReference>
<evidence type="ECO:0000313" key="2">
    <source>
        <dbReference type="Proteomes" id="UP000676478"/>
    </source>
</evidence>
<dbReference type="PANTHER" id="PTHR33164:SF43">
    <property type="entry name" value="HTH-TYPE TRANSCRIPTIONAL REPRESSOR YETL"/>
    <property type="match status" value="1"/>
</dbReference>
<dbReference type="EMBL" id="JAERKF010000012">
    <property type="protein sequence ID" value="MBS1011106.1"/>
    <property type="molecule type" value="Genomic_DNA"/>
</dbReference>
<gene>
    <name evidence="1" type="ORF">JK167_09725</name>
</gene>
<dbReference type="GeneID" id="56992232"/>
<evidence type="ECO:0000313" key="1">
    <source>
        <dbReference type="EMBL" id="MBS1011106.1"/>
    </source>
</evidence>
<dbReference type="OrthoDB" id="2293257at2"/>
<reference evidence="1" key="2">
    <citation type="submission" date="2022-09" db="EMBL/GenBank/DDBJ databases">
        <title>Genome-inferred correspondence between phylogeny and metabolic traits in the wild Drosophila gut microbiome.</title>
        <authorList>
            <person name="Bueno E."/>
            <person name="Blow F."/>
            <person name="Douglas A.E."/>
        </authorList>
    </citation>
    <scope>NUCLEOTIDE SEQUENCE</scope>
    <source>
        <strain evidence="1">Dm-2019-70</strain>
    </source>
</reference>
<dbReference type="AlphaFoldDB" id="A0A0C1MAD9"/>
<dbReference type="GO" id="GO:0006950">
    <property type="term" value="P:response to stress"/>
    <property type="evidence" value="ECO:0007669"/>
    <property type="project" value="TreeGrafter"/>
</dbReference>
<dbReference type="GO" id="GO:0003700">
    <property type="term" value="F:DNA-binding transcription factor activity"/>
    <property type="evidence" value="ECO:0007669"/>
    <property type="project" value="InterPro"/>
</dbReference>
<organism evidence="1 2">
    <name type="scientific">Levilactobacillus brevis</name>
    <name type="common">Lactobacillus brevis</name>
    <dbReference type="NCBI Taxonomy" id="1580"/>
    <lineage>
        <taxon>Bacteria</taxon>
        <taxon>Bacillati</taxon>
        <taxon>Bacillota</taxon>
        <taxon>Bacilli</taxon>
        <taxon>Lactobacillales</taxon>
        <taxon>Lactobacillaceae</taxon>
        <taxon>Levilactobacillus</taxon>
    </lineage>
</organism>